<organism evidence="2 3">
    <name type="scientific">Suillus luteus UH-Slu-Lm8-n1</name>
    <dbReference type="NCBI Taxonomy" id="930992"/>
    <lineage>
        <taxon>Eukaryota</taxon>
        <taxon>Fungi</taxon>
        <taxon>Dikarya</taxon>
        <taxon>Basidiomycota</taxon>
        <taxon>Agaricomycotina</taxon>
        <taxon>Agaricomycetes</taxon>
        <taxon>Agaricomycetidae</taxon>
        <taxon>Boletales</taxon>
        <taxon>Suillineae</taxon>
        <taxon>Suillaceae</taxon>
        <taxon>Suillus</taxon>
    </lineage>
</organism>
<protein>
    <submittedName>
        <fullName evidence="2">Uncharacterized protein</fullName>
    </submittedName>
</protein>
<feature type="compositionally biased region" description="Pro residues" evidence="1">
    <location>
        <begin position="238"/>
        <end position="249"/>
    </location>
</feature>
<reference evidence="2 3" key="1">
    <citation type="submission" date="2014-04" db="EMBL/GenBank/DDBJ databases">
        <authorList>
            <consortium name="DOE Joint Genome Institute"/>
            <person name="Kuo A."/>
            <person name="Ruytinx J."/>
            <person name="Rineau F."/>
            <person name="Colpaert J."/>
            <person name="Kohler A."/>
            <person name="Nagy L.G."/>
            <person name="Floudas D."/>
            <person name="Copeland A."/>
            <person name="Barry K.W."/>
            <person name="Cichocki N."/>
            <person name="Veneault-Fourrey C."/>
            <person name="LaButti K."/>
            <person name="Lindquist E.A."/>
            <person name="Lipzen A."/>
            <person name="Lundell T."/>
            <person name="Morin E."/>
            <person name="Murat C."/>
            <person name="Sun H."/>
            <person name="Tunlid A."/>
            <person name="Henrissat B."/>
            <person name="Grigoriev I.V."/>
            <person name="Hibbett D.S."/>
            <person name="Martin F."/>
            <person name="Nordberg H.P."/>
            <person name="Cantor M.N."/>
            <person name="Hua S.X."/>
        </authorList>
    </citation>
    <scope>NUCLEOTIDE SEQUENCE [LARGE SCALE GENOMIC DNA]</scope>
    <source>
        <strain evidence="2 3">UH-Slu-Lm8-n1</strain>
    </source>
</reference>
<dbReference type="AlphaFoldDB" id="A0A0C9ZUK9"/>
<sequence length="300" mass="31196">MSTNESTSSSEAGSPVNPRELIVQPSAMHLPNSQLGFNLGMAVLVAQPLPTPWFNFGMNVELPTVPPPAAPPMLKFNLGMDLDLPTAAPSAAPPTPKFNFGMHLGIPATVAPPSLAVHTPQPCNLGFDLTLPAQAPAPKPFNLGINLPVQGATPIATAAPTASQPFNLGFNVPLAVAHPAPLATTSRCVGYDFDNRSFKFGCEPLAQIEGWQPELITAPQSPQESSPHAPSPQSTPQVPSPQFSPPPALPAAIANASPGPSIPRALADTAGRLERPTLKSLVGEAERAEGSSTQLRVQLI</sequence>
<feature type="region of interest" description="Disordered" evidence="1">
    <location>
        <begin position="281"/>
        <end position="300"/>
    </location>
</feature>
<dbReference type="OrthoDB" id="2676422at2759"/>
<evidence type="ECO:0000256" key="1">
    <source>
        <dbReference type="SAM" id="MobiDB-lite"/>
    </source>
</evidence>
<dbReference type="Proteomes" id="UP000054485">
    <property type="component" value="Unassembled WGS sequence"/>
</dbReference>
<feature type="compositionally biased region" description="Polar residues" evidence="1">
    <location>
        <begin position="290"/>
        <end position="300"/>
    </location>
</feature>
<name>A0A0C9ZUK9_9AGAM</name>
<evidence type="ECO:0000313" key="2">
    <source>
        <dbReference type="EMBL" id="KIK33031.1"/>
    </source>
</evidence>
<accession>A0A0C9ZUK9</accession>
<proteinExistence type="predicted"/>
<feature type="region of interest" description="Disordered" evidence="1">
    <location>
        <begin position="218"/>
        <end position="271"/>
    </location>
</feature>
<dbReference type="HOGENOM" id="CLU_928054_0_0_1"/>
<evidence type="ECO:0000313" key="3">
    <source>
        <dbReference type="Proteomes" id="UP000054485"/>
    </source>
</evidence>
<gene>
    <name evidence="2" type="ORF">CY34DRAFT_18650</name>
</gene>
<dbReference type="InParanoid" id="A0A0C9ZUK9"/>
<feature type="compositionally biased region" description="Polar residues" evidence="1">
    <location>
        <begin position="218"/>
        <end position="228"/>
    </location>
</feature>
<keyword evidence="3" id="KW-1185">Reference proteome</keyword>
<reference evidence="3" key="2">
    <citation type="submission" date="2015-01" db="EMBL/GenBank/DDBJ databases">
        <title>Evolutionary Origins and Diversification of the Mycorrhizal Mutualists.</title>
        <authorList>
            <consortium name="DOE Joint Genome Institute"/>
            <consortium name="Mycorrhizal Genomics Consortium"/>
            <person name="Kohler A."/>
            <person name="Kuo A."/>
            <person name="Nagy L.G."/>
            <person name="Floudas D."/>
            <person name="Copeland A."/>
            <person name="Barry K.W."/>
            <person name="Cichocki N."/>
            <person name="Veneault-Fourrey C."/>
            <person name="LaButti K."/>
            <person name="Lindquist E.A."/>
            <person name="Lipzen A."/>
            <person name="Lundell T."/>
            <person name="Morin E."/>
            <person name="Murat C."/>
            <person name="Riley R."/>
            <person name="Ohm R."/>
            <person name="Sun H."/>
            <person name="Tunlid A."/>
            <person name="Henrissat B."/>
            <person name="Grigoriev I.V."/>
            <person name="Hibbett D.S."/>
            <person name="Martin F."/>
        </authorList>
    </citation>
    <scope>NUCLEOTIDE SEQUENCE [LARGE SCALE GENOMIC DNA]</scope>
    <source>
        <strain evidence="3">UH-Slu-Lm8-n1</strain>
    </source>
</reference>
<dbReference type="EMBL" id="KN836047">
    <property type="protein sequence ID" value="KIK33031.1"/>
    <property type="molecule type" value="Genomic_DNA"/>
</dbReference>